<evidence type="ECO:0000256" key="2">
    <source>
        <dbReference type="ARBA" id="ARBA00023002"/>
    </source>
</evidence>
<dbReference type="InterPro" id="IPR036291">
    <property type="entry name" value="NAD(P)-bd_dom_sf"/>
</dbReference>
<dbReference type="PANTHER" id="PTHR44196:SF1">
    <property type="entry name" value="DEHYDROGENASE_REDUCTASE SDR FAMILY MEMBER 7B"/>
    <property type="match status" value="1"/>
</dbReference>
<dbReference type="SUPFAM" id="SSF51735">
    <property type="entry name" value="NAD(P)-binding Rossmann-fold domains"/>
    <property type="match status" value="1"/>
</dbReference>
<accession>A0ABN1GS57</accession>
<dbReference type="Pfam" id="PF00106">
    <property type="entry name" value="adh_short"/>
    <property type="match status" value="1"/>
</dbReference>
<proteinExistence type="inferred from homology"/>
<organism evidence="4 5">
    <name type="scientific">Sporichthya brevicatena</name>
    <dbReference type="NCBI Taxonomy" id="171442"/>
    <lineage>
        <taxon>Bacteria</taxon>
        <taxon>Bacillati</taxon>
        <taxon>Actinomycetota</taxon>
        <taxon>Actinomycetes</taxon>
        <taxon>Sporichthyales</taxon>
        <taxon>Sporichthyaceae</taxon>
        <taxon>Sporichthya</taxon>
    </lineage>
</organism>
<dbReference type="RefSeq" id="WP_344604247.1">
    <property type="nucleotide sequence ID" value="NZ_BAAAHE010000014.1"/>
</dbReference>
<dbReference type="EMBL" id="BAAAHE010000014">
    <property type="protein sequence ID" value="GAA0617901.1"/>
    <property type="molecule type" value="Genomic_DNA"/>
</dbReference>
<dbReference type="Proteomes" id="UP001500957">
    <property type="component" value="Unassembled WGS sequence"/>
</dbReference>
<evidence type="ECO:0000313" key="4">
    <source>
        <dbReference type="EMBL" id="GAA0617901.1"/>
    </source>
</evidence>
<keyword evidence="2" id="KW-0560">Oxidoreductase</keyword>
<dbReference type="Gene3D" id="3.40.50.720">
    <property type="entry name" value="NAD(P)-binding Rossmann-like Domain"/>
    <property type="match status" value="1"/>
</dbReference>
<name>A0ABN1GS57_9ACTN</name>
<dbReference type="InterPro" id="IPR002347">
    <property type="entry name" value="SDR_fam"/>
</dbReference>
<evidence type="ECO:0000256" key="1">
    <source>
        <dbReference type="ARBA" id="ARBA00006484"/>
    </source>
</evidence>
<dbReference type="PRINTS" id="PR00081">
    <property type="entry name" value="GDHRDH"/>
</dbReference>
<comment type="similarity">
    <text evidence="1 3">Belongs to the short-chain dehydrogenases/reductases (SDR) family.</text>
</comment>
<protein>
    <submittedName>
        <fullName evidence="4">SDR family oxidoreductase</fullName>
    </submittedName>
</protein>
<evidence type="ECO:0000313" key="5">
    <source>
        <dbReference type="Proteomes" id="UP001500957"/>
    </source>
</evidence>
<comment type="caution">
    <text evidence="4">The sequence shown here is derived from an EMBL/GenBank/DDBJ whole genome shotgun (WGS) entry which is preliminary data.</text>
</comment>
<sequence>MKLAGTHALVTGGSHGIGIEIAREFVARGARVTVLGRDKERLAAVAAEYGATPLVADLADPERLATVLSEAEAALGPVDVLVNNAALAAVATADSMSAAETRLLMDVNATAPMELCRQALPGMLARRRGHLVNVSTLAAVSAVPELSVYGASKAALHQYTAVLQRDLKGTPLTATLATLGEVAGTHMMEQARQSPKIAAVSKRLARLLPVLTPPEVARQLTDAVERDARYVTIPRRLSPVVTIRNLPSTLNDLAFLGLRT</sequence>
<dbReference type="PRINTS" id="PR00080">
    <property type="entry name" value="SDRFAMILY"/>
</dbReference>
<evidence type="ECO:0000256" key="3">
    <source>
        <dbReference type="RuleBase" id="RU000363"/>
    </source>
</evidence>
<gene>
    <name evidence="4" type="ORF">GCM10009547_20260</name>
</gene>
<dbReference type="PANTHER" id="PTHR44196">
    <property type="entry name" value="DEHYDROGENASE/REDUCTASE SDR FAMILY MEMBER 7B"/>
    <property type="match status" value="1"/>
</dbReference>
<dbReference type="CDD" id="cd05233">
    <property type="entry name" value="SDR_c"/>
    <property type="match status" value="1"/>
</dbReference>
<keyword evidence="5" id="KW-1185">Reference proteome</keyword>
<reference evidence="4 5" key="1">
    <citation type="journal article" date="2019" name="Int. J. Syst. Evol. Microbiol.">
        <title>The Global Catalogue of Microorganisms (GCM) 10K type strain sequencing project: providing services to taxonomists for standard genome sequencing and annotation.</title>
        <authorList>
            <consortium name="The Broad Institute Genomics Platform"/>
            <consortium name="The Broad Institute Genome Sequencing Center for Infectious Disease"/>
            <person name="Wu L."/>
            <person name="Ma J."/>
        </authorList>
    </citation>
    <scope>NUCLEOTIDE SEQUENCE [LARGE SCALE GENOMIC DNA]</scope>
    <source>
        <strain evidence="4 5">JCM 10671</strain>
    </source>
</reference>